<gene>
    <name evidence="1" type="ORF">GCM10007108_13280</name>
</gene>
<evidence type="ECO:0000313" key="2">
    <source>
        <dbReference type="Proteomes" id="UP000632195"/>
    </source>
</evidence>
<accession>A0AA37BSX8</accession>
<sequence>MITRILSYSDHLVVGDIAKAVAIRDASRLDGHEFVKNNMMLEIVHSIYDYICDTTLFKAISNLFYQYTSILFYQYTSILTEMIADRYIVSIPYGFFGFKFVVDAIVKC</sequence>
<dbReference type="EMBL" id="BMNY01000002">
    <property type="protein sequence ID" value="GGM76560.1"/>
    <property type="molecule type" value="Genomic_DNA"/>
</dbReference>
<keyword evidence="2" id="KW-1185">Reference proteome</keyword>
<proteinExistence type="predicted"/>
<name>A0AA37BSX8_9ARCH</name>
<protein>
    <submittedName>
        <fullName evidence="1">Uncharacterized protein</fullName>
    </submittedName>
</protein>
<reference evidence="1" key="1">
    <citation type="journal article" date="2014" name="Int. J. Syst. Evol. Microbiol.">
        <title>Complete genome sequence of Corynebacterium casei LMG S-19264T (=DSM 44701T), isolated from a smear-ripened cheese.</title>
        <authorList>
            <consortium name="US DOE Joint Genome Institute (JGI-PGF)"/>
            <person name="Walter F."/>
            <person name="Albersmeier A."/>
            <person name="Kalinowski J."/>
            <person name="Ruckert C."/>
        </authorList>
    </citation>
    <scope>NUCLEOTIDE SEQUENCE</scope>
    <source>
        <strain evidence="1">JCM 13583</strain>
    </source>
</reference>
<dbReference type="AlphaFoldDB" id="A0AA37BSX8"/>
<organism evidence="1 2">
    <name type="scientific">Thermogymnomonas acidicola</name>
    <dbReference type="NCBI Taxonomy" id="399579"/>
    <lineage>
        <taxon>Archaea</taxon>
        <taxon>Methanobacteriati</taxon>
        <taxon>Thermoplasmatota</taxon>
        <taxon>Thermoplasmata</taxon>
        <taxon>Thermoplasmatales</taxon>
        <taxon>Thermogymnomonas</taxon>
    </lineage>
</organism>
<evidence type="ECO:0000313" key="1">
    <source>
        <dbReference type="EMBL" id="GGM76560.1"/>
    </source>
</evidence>
<comment type="caution">
    <text evidence="1">The sequence shown here is derived from an EMBL/GenBank/DDBJ whole genome shotgun (WGS) entry which is preliminary data.</text>
</comment>
<reference evidence="1" key="2">
    <citation type="submission" date="2022-09" db="EMBL/GenBank/DDBJ databases">
        <authorList>
            <person name="Sun Q."/>
            <person name="Ohkuma M."/>
        </authorList>
    </citation>
    <scope>NUCLEOTIDE SEQUENCE</scope>
    <source>
        <strain evidence="1">JCM 13583</strain>
    </source>
</reference>
<dbReference type="Proteomes" id="UP000632195">
    <property type="component" value="Unassembled WGS sequence"/>
</dbReference>